<dbReference type="PANTHER" id="PTHR43394">
    <property type="entry name" value="ATP-DEPENDENT PERMEASE MDL1, MITOCHONDRIAL"/>
    <property type="match status" value="1"/>
</dbReference>
<evidence type="ECO:0000256" key="4">
    <source>
        <dbReference type="ARBA" id="ARBA00022692"/>
    </source>
</evidence>
<dbReference type="GO" id="GO:0005886">
    <property type="term" value="C:plasma membrane"/>
    <property type="evidence" value="ECO:0007669"/>
    <property type="project" value="UniProtKB-SubCell"/>
</dbReference>
<feature type="transmembrane region" description="Helical" evidence="9">
    <location>
        <begin position="320"/>
        <end position="342"/>
    </location>
</feature>
<evidence type="ECO:0000256" key="6">
    <source>
        <dbReference type="ARBA" id="ARBA00022840"/>
    </source>
</evidence>
<dbReference type="SUPFAM" id="SSF52540">
    <property type="entry name" value="P-loop containing nucleoside triphosphate hydrolases"/>
    <property type="match status" value="1"/>
</dbReference>
<dbReference type="Gene3D" id="1.20.1560.10">
    <property type="entry name" value="ABC transporter type 1, transmembrane domain"/>
    <property type="match status" value="2"/>
</dbReference>
<organism evidence="12 13">
    <name type="scientific">Desulfosporosinus acididurans</name>
    <dbReference type="NCBI Taxonomy" id="476652"/>
    <lineage>
        <taxon>Bacteria</taxon>
        <taxon>Bacillati</taxon>
        <taxon>Bacillota</taxon>
        <taxon>Clostridia</taxon>
        <taxon>Eubacteriales</taxon>
        <taxon>Desulfitobacteriaceae</taxon>
        <taxon>Desulfosporosinus</taxon>
    </lineage>
</organism>
<dbReference type="InterPro" id="IPR003439">
    <property type="entry name" value="ABC_transporter-like_ATP-bd"/>
</dbReference>
<comment type="caution">
    <text evidence="12">The sequence shown here is derived from an EMBL/GenBank/DDBJ whole genome shotgun (WGS) entry which is preliminary data.</text>
</comment>
<dbReference type="Gene3D" id="3.40.50.300">
    <property type="entry name" value="P-loop containing nucleotide triphosphate hydrolases"/>
    <property type="match status" value="1"/>
</dbReference>
<dbReference type="InterPro" id="IPR017871">
    <property type="entry name" value="ABC_transporter-like_CS"/>
</dbReference>
<feature type="transmembrane region" description="Helical" evidence="9">
    <location>
        <begin position="222"/>
        <end position="250"/>
    </location>
</feature>
<dbReference type="PROSITE" id="PS00211">
    <property type="entry name" value="ABC_TRANSPORTER_1"/>
    <property type="match status" value="1"/>
</dbReference>
<dbReference type="GO" id="GO:0005524">
    <property type="term" value="F:ATP binding"/>
    <property type="evidence" value="ECO:0007669"/>
    <property type="project" value="UniProtKB-KW"/>
</dbReference>
<dbReference type="SUPFAM" id="SSF90123">
    <property type="entry name" value="ABC transporter transmembrane region"/>
    <property type="match status" value="1"/>
</dbReference>
<protein>
    <submittedName>
        <fullName evidence="12">Putative ABC transporter ATP-binding protein</fullName>
    </submittedName>
</protein>
<evidence type="ECO:0000259" key="10">
    <source>
        <dbReference type="PROSITE" id="PS50893"/>
    </source>
</evidence>
<dbReference type="InterPro" id="IPR036640">
    <property type="entry name" value="ABC1_TM_sf"/>
</dbReference>
<dbReference type="PATRIC" id="fig|476652.3.peg.1294"/>
<keyword evidence="5" id="KW-0547">Nucleotide-binding</keyword>
<dbReference type="PANTHER" id="PTHR43394:SF1">
    <property type="entry name" value="ATP-BINDING CASSETTE SUB-FAMILY B MEMBER 10, MITOCHONDRIAL"/>
    <property type="match status" value="1"/>
</dbReference>
<dbReference type="GO" id="GO:0016887">
    <property type="term" value="F:ATP hydrolysis activity"/>
    <property type="evidence" value="ECO:0007669"/>
    <property type="project" value="InterPro"/>
</dbReference>
<name>A0A0J1FUC5_9FIRM</name>
<feature type="domain" description="ABC transmembrane type-1" evidence="11">
    <location>
        <begin position="221"/>
        <end position="463"/>
    </location>
</feature>
<keyword evidence="4 9" id="KW-0812">Transmembrane</keyword>
<feature type="transmembrane region" description="Helical" evidence="9">
    <location>
        <begin position="290"/>
        <end position="314"/>
    </location>
</feature>
<evidence type="ECO:0000256" key="1">
    <source>
        <dbReference type="ARBA" id="ARBA00004651"/>
    </source>
</evidence>
<dbReference type="InterPro" id="IPR039421">
    <property type="entry name" value="Type_1_exporter"/>
</dbReference>
<dbReference type="InterPro" id="IPR027417">
    <property type="entry name" value="P-loop_NTPase"/>
</dbReference>
<dbReference type="Pfam" id="PF00005">
    <property type="entry name" value="ABC_tran"/>
    <property type="match status" value="1"/>
</dbReference>
<keyword evidence="8 9" id="KW-0472">Membrane</keyword>
<accession>A0A0J1FUC5</accession>
<dbReference type="Proteomes" id="UP000036356">
    <property type="component" value="Unassembled WGS sequence"/>
</dbReference>
<evidence type="ECO:0000256" key="8">
    <source>
        <dbReference type="ARBA" id="ARBA00023136"/>
    </source>
</evidence>
<dbReference type="EMBL" id="LDZY01000004">
    <property type="protein sequence ID" value="KLU66593.1"/>
    <property type="molecule type" value="Genomic_DNA"/>
</dbReference>
<comment type="subcellular location">
    <subcellularLocation>
        <location evidence="1">Cell membrane</location>
        <topology evidence="1">Multi-pass membrane protein</topology>
    </subcellularLocation>
</comment>
<dbReference type="PROSITE" id="PS50893">
    <property type="entry name" value="ABC_TRANSPORTER_2"/>
    <property type="match status" value="1"/>
</dbReference>
<keyword evidence="2" id="KW-0813">Transport</keyword>
<dbReference type="RefSeq" id="WP_047809156.1">
    <property type="nucleotide sequence ID" value="NZ_LDZY01000004.1"/>
</dbReference>
<feature type="domain" description="ABC transporter" evidence="10">
    <location>
        <begin position="498"/>
        <end position="733"/>
    </location>
</feature>
<keyword evidence="7 9" id="KW-1133">Transmembrane helix</keyword>
<gene>
    <name evidence="12" type="ORF">DEAC_c12590</name>
</gene>
<evidence type="ECO:0000313" key="13">
    <source>
        <dbReference type="Proteomes" id="UP000036356"/>
    </source>
</evidence>
<evidence type="ECO:0000256" key="5">
    <source>
        <dbReference type="ARBA" id="ARBA00022741"/>
    </source>
</evidence>
<feature type="transmembrane region" description="Helical" evidence="9">
    <location>
        <begin position="400"/>
        <end position="423"/>
    </location>
</feature>
<evidence type="ECO:0000256" key="7">
    <source>
        <dbReference type="ARBA" id="ARBA00022989"/>
    </source>
</evidence>
<evidence type="ECO:0000256" key="3">
    <source>
        <dbReference type="ARBA" id="ARBA00022475"/>
    </source>
</evidence>
<keyword evidence="6 12" id="KW-0067">ATP-binding</keyword>
<keyword evidence="3" id="KW-1003">Cell membrane</keyword>
<dbReference type="CDD" id="cd18548">
    <property type="entry name" value="ABC_6TM_Tm287_like"/>
    <property type="match status" value="1"/>
</dbReference>
<dbReference type="PROSITE" id="PS50929">
    <property type="entry name" value="ABC_TM1F"/>
    <property type="match status" value="1"/>
</dbReference>
<evidence type="ECO:0000256" key="2">
    <source>
        <dbReference type="ARBA" id="ARBA00022448"/>
    </source>
</evidence>
<evidence type="ECO:0000259" key="11">
    <source>
        <dbReference type="PROSITE" id="PS50929"/>
    </source>
</evidence>
<proteinExistence type="predicted"/>
<dbReference type="STRING" id="476652.DEAC_c12590"/>
<dbReference type="AlphaFoldDB" id="A0A0J1FUC5"/>
<evidence type="ECO:0000256" key="9">
    <source>
        <dbReference type="SAM" id="Phobius"/>
    </source>
</evidence>
<dbReference type="Pfam" id="PF00664">
    <property type="entry name" value="ABC_membrane"/>
    <property type="match status" value="1"/>
</dbReference>
<dbReference type="FunFam" id="3.40.50.300:FF:000854">
    <property type="entry name" value="Multidrug ABC transporter ATP-binding protein"/>
    <property type="match status" value="1"/>
</dbReference>
<dbReference type="InterPro" id="IPR003593">
    <property type="entry name" value="AAA+_ATPase"/>
</dbReference>
<dbReference type="InterPro" id="IPR011527">
    <property type="entry name" value="ABC1_TM_dom"/>
</dbReference>
<reference evidence="12 13" key="1">
    <citation type="submission" date="2015-06" db="EMBL/GenBank/DDBJ databases">
        <title>Draft genome of the moderately acidophilic sulfate reducer Candidatus Desulfosporosinus acididurans strain M1.</title>
        <authorList>
            <person name="Poehlein A."/>
            <person name="Petzsch P."/>
            <person name="Johnson B.D."/>
            <person name="Schloemann M."/>
            <person name="Daniel R."/>
            <person name="Muehling M."/>
        </authorList>
    </citation>
    <scope>NUCLEOTIDE SEQUENCE [LARGE SCALE GENOMIC DNA]</scope>
    <source>
        <strain evidence="12 13">M1</strain>
    </source>
</reference>
<feature type="transmembrane region" description="Helical" evidence="9">
    <location>
        <begin position="443"/>
        <end position="461"/>
    </location>
</feature>
<evidence type="ECO:0000313" key="12">
    <source>
        <dbReference type="EMBL" id="KLU66593.1"/>
    </source>
</evidence>
<sequence>MLRLWRYLKPYTLLIITAVILIFCQAMADLSLPDYMANIVNQGIQQGGVLNAVPVAVRQSQMSKLTLFMTPADKAEVLKDYTLIDKSSQDYERYVQTYPILQRESIEVLKSIDQAEINKLNPVFGRAFLAVSGIEKMKSTANGGVISFNGMKVPANTDLYALISRLSPAQLAQLNGKINQQFSALSDSMIIQTAVSSVKAEYAALGMNTNKIQNNYINNTGMVMVLIALVSAACTIMVGLTSAVIAAGLARDLRKGVFSKVESFSNSEFDQFSTASLITRTTNDITQIQTLIVILIRMFFYAPMMGVGGVIRALGKSTSMSWIIAVAVIVLLGLISIVFSVAMPKFKLIQKLIDRLNLVTRENLSGMMVIRAFNTQRFEESRFDRANSDLTKTNLFVNRVMVVMMPAMTVIMNGVTLLIVWIGASQIANAGMQVGDMMAFMQYAIQIIMAFLMLSVMFIMIPRASVSAQRIADVLAVKLVIVDPQTPKDFDPKIKGELEFRNVSFRYPGAEEDALQGISFKALPNQTTAIIGSTGAGKTTLINLIPRYYDVTGGSIFFDGIDIRDVTLHDLHDKIGYVPQKGILFSGTIESNLQYADESASREDLIKAADIAQATEFIKEKPEGLLTGIAQGGTNVSGGQKQRLSIARALVKKPELYIFDDSFSALDFKTDAALRKALKSETGGSTVLIVAQRISTIMNAEQIIVLEEGKVAGIGTHDELMKTCEAYQEIALSQFSKEELA</sequence>
<keyword evidence="13" id="KW-1185">Reference proteome</keyword>
<dbReference type="SMART" id="SM00382">
    <property type="entry name" value="AAA"/>
    <property type="match status" value="1"/>
</dbReference>
<dbReference type="GO" id="GO:0015421">
    <property type="term" value="F:ABC-type oligopeptide transporter activity"/>
    <property type="evidence" value="ECO:0007669"/>
    <property type="project" value="TreeGrafter"/>
</dbReference>